<sequence length="450" mass="48880">MKLHPRCTATSISPLEMQGRASDVPSSPIWTASQTNFSTKKSFMSFTTTSLAPMRSAFSRAAAKSSVWPTSAMKQITSYCCSSSHFRMQLVSSPPDSSRRASSEMSVSENSRISTSISMYSSFSCSGDPRTSLAFSITSLSSWPSSEPVSSMMSSISLITSSAVLIGSLSACSPPRMSACMSRSLATASSSELRSCSSSSSGVPGLRIPSFSAGTCIWRAYVFDQSIGRMLPKLPGKRGGVYILIFSSTPFLAKENLLALVHDVLLRANLHRGQLLHRLLVVAEAFGDLFVERVDQILQAAGKRFRKVDVVLERAYFDVVVVVRGGAVVGIGRRFVTAHGVIPQQQVVVQLVQIVVLLLELLLLLLVLLLAVAVHGTERLFQIVQIQAVSDGDRLAIGAPAVRRLVLDRAPFVALLELCQWCLEFEFSHLISQVPHHFVLRKNYTLAEGS</sequence>
<organism evidence="1">
    <name type="scientific">Anopheles atroparvus</name>
    <name type="common">European mosquito</name>
    <dbReference type="NCBI Taxonomy" id="41427"/>
    <lineage>
        <taxon>Eukaryota</taxon>
        <taxon>Metazoa</taxon>
        <taxon>Ecdysozoa</taxon>
        <taxon>Arthropoda</taxon>
        <taxon>Hexapoda</taxon>
        <taxon>Insecta</taxon>
        <taxon>Pterygota</taxon>
        <taxon>Neoptera</taxon>
        <taxon>Endopterygota</taxon>
        <taxon>Diptera</taxon>
        <taxon>Nematocera</taxon>
        <taxon>Culicoidea</taxon>
        <taxon>Culicidae</taxon>
        <taxon>Anophelinae</taxon>
        <taxon>Anopheles</taxon>
    </lineage>
</organism>
<name>A0A182JJ66_ANOAO</name>
<dbReference type="EnsemblMetazoa" id="AATE019059-RA">
    <property type="protein sequence ID" value="AATE019059-PA.1"/>
    <property type="gene ID" value="AATE019059"/>
</dbReference>
<dbReference type="VEuPathDB" id="VectorBase:AATE019059"/>
<dbReference type="AlphaFoldDB" id="A0A182JJ66"/>
<accession>A0A182JJ66</accession>
<proteinExistence type="predicted"/>
<reference evidence="1" key="1">
    <citation type="submission" date="2022-08" db="UniProtKB">
        <authorList>
            <consortium name="EnsemblMetazoa"/>
        </authorList>
    </citation>
    <scope>IDENTIFICATION</scope>
    <source>
        <strain evidence="1">EBRO</strain>
    </source>
</reference>
<evidence type="ECO:0000313" key="1">
    <source>
        <dbReference type="EnsemblMetazoa" id="AATE019059-PA.1"/>
    </source>
</evidence>
<protein>
    <submittedName>
        <fullName evidence="1">Uncharacterized protein</fullName>
    </submittedName>
</protein>